<dbReference type="AlphaFoldDB" id="A0A2D3UN50"/>
<feature type="region of interest" description="Disordered" evidence="1">
    <location>
        <begin position="181"/>
        <end position="215"/>
    </location>
</feature>
<proteinExistence type="predicted"/>
<gene>
    <name evidence="2" type="ORF">RCC_03106</name>
</gene>
<organism evidence="2 3">
    <name type="scientific">Ramularia collo-cygni</name>
    <dbReference type="NCBI Taxonomy" id="112498"/>
    <lineage>
        <taxon>Eukaryota</taxon>
        <taxon>Fungi</taxon>
        <taxon>Dikarya</taxon>
        <taxon>Ascomycota</taxon>
        <taxon>Pezizomycotina</taxon>
        <taxon>Dothideomycetes</taxon>
        <taxon>Dothideomycetidae</taxon>
        <taxon>Mycosphaerellales</taxon>
        <taxon>Mycosphaerellaceae</taxon>
        <taxon>Ramularia</taxon>
    </lineage>
</organism>
<name>A0A2D3UN50_9PEZI</name>
<evidence type="ECO:0000256" key="1">
    <source>
        <dbReference type="SAM" id="MobiDB-lite"/>
    </source>
</evidence>
<accession>A0A2D3UN50</accession>
<reference evidence="2 3" key="1">
    <citation type="submission" date="2016-03" db="EMBL/GenBank/DDBJ databases">
        <authorList>
            <person name="Ploux O."/>
        </authorList>
    </citation>
    <scope>NUCLEOTIDE SEQUENCE [LARGE SCALE GENOMIC DNA]</scope>
    <source>
        <strain evidence="2 3">URUG2</strain>
    </source>
</reference>
<dbReference type="OrthoDB" id="3649461at2759"/>
<dbReference type="RefSeq" id="XP_023624165.1">
    <property type="nucleotide sequence ID" value="XM_023768397.1"/>
</dbReference>
<evidence type="ECO:0000313" key="3">
    <source>
        <dbReference type="Proteomes" id="UP000225277"/>
    </source>
</evidence>
<dbReference type="GeneID" id="35598313"/>
<dbReference type="EMBL" id="FJUY01000003">
    <property type="protein sequence ID" value="CZT17272.1"/>
    <property type="molecule type" value="Genomic_DNA"/>
</dbReference>
<evidence type="ECO:0000313" key="2">
    <source>
        <dbReference type="EMBL" id="CZT17272.1"/>
    </source>
</evidence>
<dbReference type="Proteomes" id="UP000225277">
    <property type="component" value="Unassembled WGS sequence"/>
</dbReference>
<protein>
    <submittedName>
        <fullName evidence="2">Uncharacterized protein</fullName>
    </submittedName>
</protein>
<keyword evidence="3" id="KW-1185">Reference proteome</keyword>
<sequence>MPPAVSWLSLFQEAKAAASTNVQESAPSHLCGVGQSFSAVEEAVNRRPAVSNVKYTAHSTPDTSAVQRQPAPAARRIGHVVPRVFTGSFSELEESMRKLQTPAAVIPPQIETASTEPNAKLASVTTPVSATTSSVNSSPGLRRREAIIERDVEFQDRLINGDIVRSRRPVECDTVGAARIPATDDSTHDNETITRWLNDPPSGRKRKVSKDAIKS</sequence>